<protein>
    <submittedName>
        <fullName evidence="1">Methylmalonyl-CoA mutase</fullName>
    </submittedName>
</protein>
<accession>A0AC60W964</accession>
<gene>
    <name evidence="1" type="ORF">H2B01_05640</name>
</gene>
<name>A0AC60W964_9ARCH</name>
<comment type="caution">
    <text evidence="1">The sequence shown here is derived from an EMBL/GenBank/DDBJ whole genome shotgun (WGS) entry which is preliminary data.</text>
</comment>
<reference evidence="1 2" key="1">
    <citation type="journal article" date="2020" name="Appl. Environ. Microbiol.">
        <title>Genomic Characteristics of a Novel Species of Ammonia-Oxidizing Archaea from the Jiulong River Estuary.</title>
        <authorList>
            <person name="Zou D."/>
            <person name="Wan R."/>
            <person name="Han L."/>
            <person name="Xu M.N."/>
            <person name="Liu Y."/>
            <person name="Liu H."/>
            <person name="Kao S.J."/>
            <person name="Li M."/>
        </authorList>
    </citation>
    <scope>NUCLEOTIDE SEQUENCE [LARGE SCALE GENOMIC DNA]</scope>
    <source>
        <strain evidence="1">S2bin1</strain>
    </source>
</reference>
<evidence type="ECO:0000313" key="2">
    <source>
        <dbReference type="Proteomes" id="UP000591542"/>
    </source>
</evidence>
<proteinExistence type="predicted"/>
<sequence length="242" mass="26988">MATKKSKSKEPEKKIFTDSNFPVKRIYQKSSKKRTTEDAGKFPFTRGIHPGMYRDRFWTMRQYSGFGDAKLTNERFKFMLEKGQTGLSMAFDLPTQIGYDPDSPQAEGEVGKVGVSIASLKDMMTAFDGIPLGKVSSSMTINSTASTLLAYYIAVGESQGFTSEQLRGTTQNDILKEYIARNTYIYPPQPSMRLIGDMIGYCAEKVPSWYPVSISGYHMREAGCTATQEVAFTLANAIAYIQ</sequence>
<dbReference type="Proteomes" id="UP000591542">
    <property type="component" value="Unassembled WGS sequence"/>
</dbReference>
<dbReference type="EMBL" id="JACEMX010000114">
    <property type="protein sequence ID" value="MBA4463649.1"/>
    <property type="molecule type" value="Genomic_DNA"/>
</dbReference>
<organism evidence="1 2">
    <name type="scientific">Candidatus Nitrosomaritimum aestuariumsis</name>
    <dbReference type="NCBI Taxonomy" id="3342354"/>
    <lineage>
        <taxon>Archaea</taxon>
        <taxon>Nitrososphaerota</taxon>
        <taxon>Nitrososphaeria</taxon>
        <taxon>Nitrosopumilales</taxon>
        <taxon>Nitrosopumilaceae</taxon>
        <taxon>Candidatus Nitrosomaritimum</taxon>
    </lineage>
</organism>
<evidence type="ECO:0000313" key="1">
    <source>
        <dbReference type="EMBL" id="MBA4463649.1"/>
    </source>
</evidence>
<feature type="non-terminal residue" evidence="1">
    <location>
        <position position="242"/>
    </location>
</feature>